<reference evidence="3" key="1">
    <citation type="journal article" date="2019" name="Int. J. Syst. Evol. Microbiol.">
        <title>The Global Catalogue of Microorganisms (GCM) 10K type strain sequencing project: providing services to taxonomists for standard genome sequencing and annotation.</title>
        <authorList>
            <consortium name="The Broad Institute Genomics Platform"/>
            <consortium name="The Broad Institute Genome Sequencing Center for Infectious Disease"/>
            <person name="Wu L."/>
            <person name="Ma J."/>
        </authorList>
    </citation>
    <scope>NUCLEOTIDE SEQUENCE [LARGE SCALE GENOMIC DNA]</scope>
    <source>
        <strain evidence="3">CGMCC 1.6784</strain>
    </source>
</reference>
<comment type="caution">
    <text evidence="2">The sequence shown here is derived from an EMBL/GenBank/DDBJ whole genome shotgun (WGS) entry which is preliminary data.</text>
</comment>
<sequence>MTVTGISLLKRRAGMSREDFRAYYENNHRLIGEKVLAGYATRYARRFIEPADGIDQEQDFDVILEIDFPDAATRDACFAAMGDPATMATIVEDEEKLFDRSRMRTFSVSESRSEMPPLG</sequence>
<proteinExistence type="predicted"/>
<protein>
    <recommendedName>
        <fullName evidence="1">EthD domain-containing protein</fullName>
    </recommendedName>
</protein>
<organism evidence="2 3">
    <name type="scientific">Novosphingobium indicum</name>
    <dbReference type="NCBI Taxonomy" id="462949"/>
    <lineage>
        <taxon>Bacteria</taxon>
        <taxon>Pseudomonadati</taxon>
        <taxon>Pseudomonadota</taxon>
        <taxon>Alphaproteobacteria</taxon>
        <taxon>Sphingomonadales</taxon>
        <taxon>Sphingomonadaceae</taxon>
        <taxon>Novosphingobium</taxon>
    </lineage>
</organism>
<accession>A0ABQ2JVP3</accession>
<dbReference type="Proteomes" id="UP000605099">
    <property type="component" value="Unassembled WGS sequence"/>
</dbReference>
<dbReference type="InterPro" id="IPR011008">
    <property type="entry name" value="Dimeric_a/b-barrel"/>
</dbReference>
<gene>
    <name evidence="2" type="ORF">GCM10011349_38480</name>
</gene>
<keyword evidence="3" id="KW-1185">Reference proteome</keyword>
<evidence type="ECO:0000259" key="1">
    <source>
        <dbReference type="Pfam" id="PF07110"/>
    </source>
</evidence>
<name>A0ABQ2JVP3_9SPHN</name>
<evidence type="ECO:0000313" key="3">
    <source>
        <dbReference type="Proteomes" id="UP000605099"/>
    </source>
</evidence>
<dbReference type="RefSeq" id="WP_188822340.1">
    <property type="nucleotide sequence ID" value="NZ_BMLK01000023.1"/>
</dbReference>
<dbReference type="Pfam" id="PF07110">
    <property type="entry name" value="EthD"/>
    <property type="match status" value="1"/>
</dbReference>
<dbReference type="Gene3D" id="3.30.70.100">
    <property type="match status" value="1"/>
</dbReference>
<dbReference type="SUPFAM" id="SSF54909">
    <property type="entry name" value="Dimeric alpha+beta barrel"/>
    <property type="match status" value="1"/>
</dbReference>
<feature type="domain" description="EthD" evidence="1">
    <location>
        <begin position="13"/>
        <end position="101"/>
    </location>
</feature>
<evidence type="ECO:0000313" key="2">
    <source>
        <dbReference type="EMBL" id="GGN58704.1"/>
    </source>
</evidence>
<dbReference type="InterPro" id="IPR009799">
    <property type="entry name" value="EthD_dom"/>
</dbReference>
<dbReference type="EMBL" id="BMLK01000023">
    <property type="protein sequence ID" value="GGN58704.1"/>
    <property type="molecule type" value="Genomic_DNA"/>
</dbReference>